<dbReference type="RefSeq" id="WP_007319856.1">
    <property type="nucleotide sequence ID" value="NZ_BAEH01000119.1"/>
</dbReference>
<gene>
    <name evidence="2" type="ORF">GOEFS_119_00110</name>
</gene>
<comment type="caution">
    <text evidence="2">The sequence shown here is derived from an EMBL/GenBank/DDBJ whole genome shotgun (WGS) entry which is preliminary data.</text>
</comment>
<sequence>MLAGGIAAAGMSLFAAPAAQAAPTQAQIINLPAQNGHRAFGIGPFPSSQACQPTANRLTNSGARNFGGVFGNCVPINGSWYAVSPWYA</sequence>
<dbReference type="AlphaFoldDB" id="H0R620"/>
<evidence type="ECO:0000313" key="3">
    <source>
        <dbReference type="Proteomes" id="UP000035034"/>
    </source>
</evidence>
<name>H0R620_9ACTN</name>
<dbReference type="EMBL" id="BAEH01000119">
    <property type="protein sequence ID" value="GAB20521.1"/>
    <property type="molecule type" value="Genomic_DNA"/>
</dbReference>
<dbReference type="OrthoDB" id="4384664at2"/>
<dbReference type="Proteomes" id="UP000035034">
    <property type="component" value="Unassembled WGS sequence"/>
</dbReference>
<keyword evidence="1" id="KW-0732">Signal</keyword>
<reference evidence="2 3" key="1">
    <citation type="submission" date="2011-12" db="EMBL/GenBank/DDBJ databases">
        <title>Whole genome shotgun sequence of Gordonia effusa NBRC 100432.</title>
        <authorList>
            <person name="Yoshida I."/>
            <person name="Takarada H."/>
            <person name="Hosoyama A."/>
            <person name="Tsuchikane K."/>
            <person name="Katsumata H."/>
            <person name="Yamazaki S."/>
            <person name="Fujita N."/>
        </authorList>
    </citation>
    <scope>NUCLEOTIDE SEQUENCE [LARGE SCALE GENOMIC DNA]</scope>
    <source>
        <strain evidence="2 3">NBRC 100432</strain>
    </source>
</reference>
<proteinExistence type="predicted"/>
<evidence type="ECO:0000256" key="1">
    <source>
        <dbReference type="SAM" id="SignalP"/>
    </source>
</evidence>
<feature type="signal peptide" evidence="1">
    <location>
        <begin position="1"/>
        <end position="21"/>
    </location>
</feature>
<dbReference type="STRING" id="1077974.GOEFS_119_00110"/>
<keyword evidence="3" id="KW-1185">Reference proteome</keyword>
<evidence type="ECO:0000313" key="2">
    <source>
        <dbReference type="EMBL" id="GAB20521.1"/>
    </source>
</evidence>
<accession>H0R620</accession>
<protein>
    <submittedName>
        <fullName evidence="2">Uncharacterized protein</fullName>
    </submittedName>
</protein>
<organism evidence="2 3">
    <name type="scientific">Gordonia effusa NBRC 100432</name>
    <dbReference type="NCBI Taxonomy" id="1077974"/>
    <lineage>
        <taxon>Bacteria</taxon>
        <taxon>Bacillati</taxon>
        <taxon>Actinomycetota</taxon>
        <taxon>Actinomycetes</taxon>
        <taxon>Mycobacteriales</taxon>
        <taxon>Gordoniaceae</taxon>
        <taxon>Gordonia</taxon>
    </lineage>
</organism>
<feature type="chain" id="PRO_5003538211" evidence="1">
    <location>
        <begin position="22"/>
        <end position="88"/>
    </location>
</feature>